<gene>
    <name evidence="2" type="ORF">BSIN_0628</name>
</gene>
<dbReference type="Proteomes" id="UP000198460">
    <property type="component" value="Unassembled WGS sequence"/>
</dbReference>
<evidence type="ECO:0000256" key="1">
    <source>
        <dbReference type="SAM" id="MobiDB-lite"/>
    </source>
</evidence>
<sequence>MIIPSRTRSAVQKIAATKIDSAHRVPPPGQSFGQPAKKRRSRSLQHKK</sequence>
<name>A0A238H7J1_9BURK</name>
<feature type="region of interest" description="Disordered" evidence="1">
    <location>
        <begin position="17"/>
        <end position="48"/>
    </location>
</feature>
<dbReference type="AlphaFoldDB" id="A0A238H7J1"/>
<protein>
    <submittedName>
        <fullName evidence="2">Uncharacterized protein</fullName>
    </submittedName>
</protein>
<reference evidence="2 3" key="1">
    <citation type="submission" date="2017-04" db="EMBL/GenBank/DDBJ databases">
        <authorList>
            <person name="Afonso C.L."/>
            <person name="Miller P.J."/>
            <person name="Scott M.A."/>
            <person name="Spackman E."/>
            <person name="Goraichik I."/>
            <person name="Dimitrov K.M."/>
            <person name="Suarez D.L."/>
            <person name="Swayne D.E."/>
        </authorList>
    </citation>
    <scope>NUCLEOTIDE SEQUENCE [LARGE SCALE GENOMIC DNA]</scope>
    <source>
        <strain evidence="2">LMG 28154</strain>
    </source>
</reference>
<dbReference type="EMBL" id="FXAN01000072">
    <property type="protein sequence ID" value="SMG01411.1"/>
    <property type="molecule type" value="Genomic_DNA"/>
</dbReference>
<proteinExistence type="predicted"/>
<evidence type="ECO:0000313" key="2">
    <source>
        <dbReference type="EMBL" id="SMG01411.1"/>
    </source>
</evidence>
<feature type="compositionally biased region" description="Basic residues" evidence="1">
    <location>
        <begin position="36"/>
        <end position="48"/>
    </location>
</feature>
<accession>A0A238H7J1</accession>
<evidence type="ECO:0000313" key="3">
    <source>
        <dbReference type="Proteomes" id="UP000198460"/>
    </source>
</evidence>
<organism evidence="2 3">
    <name type="scientific">Burkholderia singularis</name>
    <dbReference type="NCBI Taxonomy" id="1503053"/>
    <lineage>
        <taxon>Bacteria</taxon>
        <taxon>Pseudomonadati</taxon>
        <taxon>Pseudomonadota</taxon>
        <taxon>Betaproteobacteria</taxon>
        <taxon>Burkholderiales</taxon>
        <taxon>Burkholderiaceae</taxon>
        <taxon>Burkholderia</taxon>
        <taxon>pseudomallei group</taxon>
    </lineage>
</organism>